<organism evidence="2">
    <name type="scientific">marine sediment metagenome</name>
    <dbReference type="NCBI Taxonomy" id="412755"/>
    <lineage>
        <taxon>unclassified sequences</taxon>
        <taxon>metagenomes</taxon>
        <taxon>ecological metagenomes</taxon>
    </lineage>
</organism>
<proteinExistence type="predicted"/>
<dbReference type="EMBL" id="LAZR01006799">
    <property type="protein sequence ID" value="KKM89570.1"/>
    <property type="molecule type" value="Genomic_DNA"/>
</dbReference>
<feature type="transmembrane region" description="Helical" evidence="1">
    <location>
        <begin position="41"/>
        <end position="71"/>
    </location>
</feature>
<dbReference type="AlphaFoldDB" id="A0A0F9NLB2"/>
<comment type="caution">
    <text evidence="2">The sequence shown here is derived from an EMBL/GenBank/DDBJ whole genome shotgun (WGS) entry which is preliminary data.</text>
</comment>
<feature type="transmembrane region" description="Helical" evidence="1">
    <location>
        <begin position="12"/>
        <end position="35"/>
    </location>
</feature>
<evidence type="ECO:0000256" key="1">
    <source>
        <dbReference type="SAM" id="Phobius"/>
    </source>
</evidence>
<reference evidence="2" key="1">
    <citation type="journal article" date="2015" name="Nature">
        <title>Complex archaea that bridge the gap between prokaryotes and eukaryotes.</title>
        <authorList>
            <person name="Spang A."/>
            <person name="Saw J.H."/>
            <person name="Jorgensen S.L."/>
            <person name="Zaremba-Niedzwiedzka K."/>
            <person name="Martijn J."/>
            <person name="Lind A.E."/>
            <person name="van Eijk R."/>
            <person name="Schleper C."/>
            <person name="Guy L."/>
            <person name="Ettema T.J."/>
        </authorList>
    </citation>
    <scope>NUCLEOTIDE SEQUENCE</scope>
</reference>
<gene>
    <name evidence="2" type="ORF">LCGC14_1247380</name>
</gene>
<keyword evidence="1" id="KW-1133">Transmembrane helix</keyword>
<accession>A0A0F9NLB2</accession>
<sequence>MNKNEREMQRSLPIFIIVWFYLDAIIALAPPIYWIVNDYRIMFIFGMPATLFYFISVAVCIVCSLIAAYLVEEKQGAFES</sequence>
<protein>
    <submittedName>
        <fullName evidence="2">Uncharacterized protein</fullName>
    </submittedName>
</protein>
<name>A0A0F9NLB2_9ZZZZ</name>
<keyword evidence="1" id="KW-0472">Membrane</keyword>
<evidence type="ECO:0000313" key="2">
    <source>
        <dbReference type="EMBL" id="KKM89570.1"/>
    </source>
</evidence>
<keyword evidence="1" id="KW-0812">Transmembrane</keyword>